<reference evidence="1" key="2">
    <citation type="journal article" date="2015" name="Data Brief">
        <title>Shoot transcriptome of the giant reed, Arundo donax.</title>
        <authorList>
            <person name="Barrero R.A."/>
            <person name="Guerrero F.D."/>
            <person name="Moolhuijzen P."/>
            <person name="Goolsby J.A."/>
            <person name="Tidwell J."/>
            <person name="Bellgard S.E."/>
            <person name="Bellgard M.I."/>
        </authorList>
    </citation>
    <scope>NUCLEOTIDE SEQUENCE</scope>
    <source>
        <tissue evidence="1">Shoot tissue taken approximately 20 cm above the soil surface</tissue>
    </source>
</reference>
<dbReference type="AlphaFoldDB" id="A0A0A8ZEX7"/>
<reference evidence="1" key="1">
    <citation type="submission" date="2014-09" db="EMBL/GenBank/DDBJ databases">
        <authorList>
            <person name="Magalhaes I.L.F."/>
            <person name="Oliveira U."/>
            <person name="Santos F.R."/>
            <person name="Vidigal T.H.D.A."/>
            <person name="Brescovit A.D."/>
            <person name="Santos A.J."/>
        </authorList>
    </citation>
    <scope>NUCLEOTIDE SEQUENCE</scope>
    <source>
        <tissue evidence="1">Shoot tissue taken approximately 20 cm above the soil surface</tissue>
    </source>
</reference>
<accession>A0A0A8ZEX7</accession>
<name>A0A0A8ZEX7_ARUDO</name>
<proteinExistence type="predicted"/>
<protein>
    <submittedName>
        <fullName evidence="1">Uncharacterized protein</fullName>
    </submittedName>
</protein>
<evidence type="ECO:0000313" key="1">
    <source>
        <dbReference type="EMBL" id="JAD36208.1"/>
    </source>
</evidence>
<sequence>MRIVKPKGHFPVLGIKELGKPTQKTRNLRRMMMIRGRIGKRKQGIDGMVLVVSSEKKEGSATQRKQGSASLLLWPCPTSRLTYSISLSLYSMLCY</sequence>
<organism evidence="1">
    <name type="scientific">Arundo donax</name>
    <name type="common">Giant reed</name>
    <name type="synonym">Donax arundinaceus</name>
    <dbReference type="NCBI Taxonomy" id="35708"/>
    <lineage>
        <taxon>Eukaryota</taxon>
        <taxon>Viridiplantae</taxon>
        <taxon>Streptophyta</taxon>
        <taxon>Embryophyta</taxon>
        <taxon>Tracheophyta</taxon>
        <taxon>Spermatophyta</taxon>
        <taxon>Magnoliopsida</taxon>
        <taxon>Liliopsida</taxon>
        <taxon>Poales</taxon>
        <taxon>Poaceae</taxon>
        <taxon>PACMAD clade</taxon>
        <taxon>Arundinoideae</taxon>
        <taxon>Arundineae</taxon>
        <taxon>Arundo</taxon>
    </lineage>
</organism>
<dbReference type="EMBL" id="GBRH01261687">
    <property type="protein sequence ID" value="JAD36208.1"/>
    <property type="molecule type" value="Transcribed_RNA"/>
</dbReference>